<evidence type="ECO:0000313" key="1">
    <source>
        <dbReference type="EMBL" id="KZT63601.1"/>
    </source>
</evidence>
<dbReference type="AlphaFoldDB" id="A0A165KUI9"/>
<organism evidence="1 2">
    <name type="scientific">Daedalea quercina L-15889</name>
    <dbReference type="NCBI Taxonomy" id="1314783"/>
    <lineage>
        <taxon>Eukaryota</taxon>
        <taxon>Fungi</taxon>
        <taxon>Dikarya</taxon>
        <taxon>Basidiomycota</taxon>
        <taxon>Agaricomycotina</taxon>
        <taxon>Agaricomycetes</taxon>
        <taxon>Polyporales</taxon>
        <taxon>Fomitopsis</taxon>
    </lineage>
</organism>
<keyword evidence="2" id="KW-1185">Reference proteome</keyword>
<dbReference type="Proteomes" id="UP000076727">
    <property type="component" value="Unassembled WGS sequence"/>
</dbReference>
<reference evidence="1 2" key="1">
    <citation type="journal article" date="2016" name="Mol. Biol. Evol.">
        <title>Comparative Genomics of Early-Diverging Mushroom-Forming Fungi Provides Insights into the Origins of Lignocellulose Decay Capabilities.</title>
        <authorList>
            <person name="Nagy L.G."/>
            <person name="Riley R."/>
            <person name="Tritt A."/>
            <person name="Adam C."/>
            <person name="Daum C."/>
            <person name="Floudas D."/>
            <person name="Sun H."/>
            <person name="Yadav J.S."/>
            <person name="Pangilinan J."/>
            <person name="Larsson K.H."/>
            <person name="Matsuura K."/>
            <person name="Barry K."/>
            <person name="Labutti K."/>
            <person name="Kuo R."/>
            <person name="Ohm R.A."/>
            <person name="Bhattacharya S.S."/>
            <person name="Shirouzu T."/>
            <person name="Yoshinaga Y."/>
            <person name="Martin F.M."/>
            <person name="Grigoriev I.V."/>
            <person name="Hibbett D.S."/>
        </authorList>
    </citation>
    <scope>NUCLEOTIDE SEQUENCE [LARGE SCALE GENOMIC DNA]</scope>
    <source>
        <strain evidence="1 2">L-15889</strain>
    </source>
</reference>
<evidence type="ECO:0000313" key="2">
    <source>
        <dbReference type="Proteomes" id="UP000076727"/>
    </source>
</evidence>
<gene>
    <name evidence="1" type="ORF">DAEQUDRAFT_733650</name>
</gene>
<name>A0A165KUI9_9APHY</name>
<protein>
    <submittedName>
        <fullName evidence="1">Uncharacterized protein</fullName>
    </submittedName>
</protein>
<dbReference type="EMBL" id="KV429170">
    <property type="protein sequence ID" value="KZT63601.1"/>
    <property type="molecule type" value="Genomic_DNA"/>
</dbReference>
<accession>A0A165KUI9</accession>
<proteinExistence type="predicted"/>
<sequence>MCASAILCSTTFGSVWKSIYYSHSPHLQLLDLRCVILCSGHRSRRIGQRGDPIVTRFANGPGRVCCSEQHRNWFVHEMNIVCDRGERRHALVAQGRGQHLLQRLASLEPRADTIPSGDSCVVIDQTAILIHVSSPNFLCWNTEMPVQYCNILAGKAYCIKNSCMQHALQDELMARLELQQVSSEC</sequence>